<evidence type="ECO:0000259" key="4">
    <source>
        <dbReference type="Pfam" id="PF07992"/>
    </source>
</evidence>
<organism evidence="5 6">
    <name type="scientific">Streptacidiphilus monticola</name>
    <dbReference type="NCBI Taxonomy" id="2161674"/>
    <lineage>
        <taxon>Bacteria</taxon>
        <taxon>Bacillati</taxon>
        <taxon>Actinomycetota</taxon>
        <taxon>Actinomycetes</taxon>
        <taxon>Kitasatosporales</taxon>
        <taxon>Streptomycetaceae</taxon>
        <taxon>Streptacidiphilus</taxon>
    </lineage>
</organism>
<dbReference type="InterPro" id="IPR023753">
    <property type="entry name" value="FAD/NAD-binding_dom"/>
</dbReference>
<keyword evidence="6" id="KW-1185">Reference proteome</keyword>
<evidence type="ECO:0000256" key="1">
    <source>
        <dbReference type="ARBA" id="ARBA00022630"/>
    </source>
</evidence>
<dbReference type="Pfam" id="PF07992">
    <property type="entry name" value="Pyr_redox_2"/>
    <property type="match status" value="1"/>
</dbReference>
<comment type="caution">
    <text evidence="5">The sequence shown here is derived from an EMBL/GenBank/DDBJ whole genome shotgun (WGS) entry which is preliminary data.</text>
</comment>
<dbReference type="InterPro" id="IPR036188">
    <property type="entry name" value="FAD/NAD-bd_sf"/>
</dbReference>
<evidence type="ECO:0000256" key="3">
    <source>
        <dbReference type="ARBA" id="ARBA00048132"/>
    </source>
</evidence>
<comment type="catalytic activity">
    <reaction evidence="3">
        <text>[thioredoxin]-dithiol + NADP(+) = [thioredoxin]-disulfide + NADPH + H(+)</text>
        <dbReference type="Rhea" id="RHEA:20345"/>
        <dbReference type="Rhea" id="RHEA-COMP:10698"/>
        <dbReference type="Rhea" id="RHEA-COMP:10700"/>
        <dbReference type="ChEBI" id="CHEBI:15378"/>
        <dbReference type="ChEBI" id="CHEBI:29950"/>
        <dbReference type="ChEBI" id="CHEBI:50058"/>
        <dbReference type="ChEBI" id="CHEBI:57783"/>
        <dbReference type="ChEBI" id="CHEBI:58349"/>
        <dbReference type="EC" id="1.8.1.9"/>
    </reaction>
</comment>
<evidence type="ECO:0000313" key="6">
    <source>
        <dbReference type="Proteomes" id="UP001596174"/>
    </source>
</evidence>
<name>A0ABW1FXN4_9ACTN</name>
<dbReference type="PRINTS" id="PR00469">
    <property type="entry name" value="PNDRDTASEII"/>
</dbReference>
<sequence>MTDTTHPAQNPQLPDYDVLVVGGGAAGLSGALMLARARRSVAVVDAGEPRNAPADGVHGLLARDGMPPGELLARGREEVRRYGGTVLSGEAVAVAGAAPGFTVTLADGTTLRARRLLVTTGLVDELPDVPGLREHWGRDLVHCPYCHGWEVRDRAVGVLATGPMSVHQALLFRQWTDDVVLFGHGGPEPTAAETEQLTARGIRIVPGKVTAVETTGGGGVAGLRLADGTVVPREVLAVAPRMVARGALLAALGLTAEQHPSRMGEFIPSEQGGRTAVPGVWVAGNITDLSAQVGGAAAAGALAGAMINADLVTEETAAAVAALRGR</sequence>
<dbReference type="PRINTS" id="PR00368">
    <property type="entry name" value="FADPNR"/>
</dbReference>
<dbReference type="PANTHER" id="PTHR48105">
    <property type="entry name" value="THIOREDOXIN REDUCTASE 1-RELATED-RELATED"/>
    <property type="match status" value="1"/>
</dbReference>
<evidence type="ECO:0000256" key="2">
    <source>
        <dbReference type="ARBA" id="ARBA00023002"/>
    </source>
</evidence>
<dbReference type="InterPro" id="IPR050097">
    <property type="entry name" value="Ferredoxin-NADP_redctase_2"/>
</dbReference>
<gene>
    <name evidence="5" type="ORF">ACFP3V_03045</name>
</gene>
<accession>A0ABW1FXN4</accession>
<dbReference type="Proteomes" id="UP001596174">
    <property type="component" value="Unassembled WGS sequence"/>
</dbReference>
<dbReference type="Gene3D" id="3.50.50.60">
    <property type="entry name" value="FAD/NAD(P)-binding domain"/>
    <property type="match status" value="2"/>
</dbReference>
<dbReference type="EMBL" id="JBHSQJ010000010">
    <property type="protein sequence ID" value="MFC5906199.1"/>
    <property type="molecule type" value="Genomic_DNA"/>
</dbReference>
<protein>
    <submittedName>
        <fullName evidence="5">NAD(P)/FAD-dependent oxidoreductase</fullName>
    </submittedName>
</protein>
<evidence type="ECO:0000313" key="5">
    <source>
        <dbReference type="EMBL" id="MFC5906199.1"/>
    </source>
</evidence>
<keyword evidence="2" id="KW-0560">Oxidoreductase</keyword>
<feature type="domain" description="FAD/NAD(P)-binding" evidence="4">
    <location>
        <begin position="16"/>
        <end position="297"/>
    </location>
</feature>
<dbReference type="RefSeq" id="WP_380579380.1">
    <property type="nucleotide sequence ID" value="NZ_JBHSQJ010000010.1"/>
</dbReference>
<keyword evidence="1" id="KW-0285">Flavoprotein</keyword>
<dbReference type="SUPFAM" id="SSF51905">
    <property type="entry name" value="FAD/NAD(P)-binding domain"/>
    <property type="match status" value="1"/>
</dbReference>
<proteinExistence type="predicted"/>
<reference evidence="6" key="1">
    <citation type="journal article" date="2019" name="Int. J. Syst. Evol. Microbiol.">
        <title>The Global Catalogue of Microorganisms (GCM) 10K type strain sequencing project: providing services to taxonomists for standard genome sequencing and annotation.</title>
        <authorList>
            <consortium name="The Broad Institute Genomics Platform"/>
            <consortium name="The Broad Institute Genome Sequencing Center for Infectious Disease"/>
            <person name="Wu L."/>
            <person name="Ma J."/>
        </authorList>
    </citation>
    <scope>NUCLEOTIDE SEQUENCE [LARGE SCALE GENOMIC DNA]</scope>
    <source>
        <strain evidence="6">JCM 4816</strain>
    </source>
</reference>